<comment type="caution">
    <text evidence="1">The sequence shown here is derived from an EMBL/GenBank/DDBJ whole genome shotgun (WGS) entry which is preliminary data.</text>
</comment>
<name>A0A426DEG6_9FIRM</name>
<dbReference type="Proteomes" id="UP000274920">
    <property type="component" value="Unassembled WGS sequence"/>
</dbReference>
<protein>
    <recommendedName>
        <fullName evidence="3">Helix-turn-helix domain-containing protein</fullName>
    </recommendedName>
</protein>
<evidence type="ECO:0008006" key="3">
    <source>
        <dbReference type="Google" id="ProtNLM"/>
    </source>
</evidence>
<organism evidence="1 2">
    <name type="scientific">Schaedlerella arabinosiphila</name>
    <dbReference type="NCBI Taxonomy" id="2044587"/>
    <lineage>
        <taxon>Bacteria</taxon>
        <taxon>Bacillati</taxon>
        <taxon>Bacillota</taxon>
        <taxon>Clostridia</taxon>
        <taxon>Lachnospirales</taxon>
        <taxon>Lachnospiraceae</taxon>
        <taxon>Schaedlerella</taxon>
    </lineage>
</organism>
<keyword evidence="2" id="KW-1185">Reference proteome</keyword>
<dbReference type="AlphaFoldDB" id="A0A426DEG6"/>
<gene>
    <name evidence="1" type="ORF">EBB54_06810</name>
</gene>
<dbReference type="Gene3D" id="1.10.10.60">
    <property type="entry name" value="Homeodomain-like"/>
    <property type="match status" value="1"/>
</dbReference>
<dbReference type="RefSeq" id="WP_125126848.1">
    <property type="nucleotide sequence ID" value="NZ_RHJS01000002.1"/>
</dbReference>
<proteinExistence type="predicted"/>
<accession>A0A426DEG6</accession>
<evidence type="ECO:0000313" key="2">
    <source>
        <dbReference type="Proteomes" id="UP000274920"/>
    </source>
</evidence>
<sequence>MTKEQAERIRELRMQGKGYKAAASAVGLSRDIVRNYCKANGMEGYGEAVKLNLQREMAEDTAMSDA</sequence>
<evidence type="ECO:0000313" key="1">
    <source>
        <dbReference type="EMBL" id="RRK31111.1"/>
    </source>
</evidence>
<reference evidence="1" key="1">
    <citation type="submission" date="2018-10" db="EMBL/GenBank/DDBJ databases">
        <title>Schaedlerella arabinophila gen. nov. sp. nov., isolated from the mouse intestinal tract and comparative analysis with the genome of the closely related altered Schaedler flora strain ASF502.</title>
        <authorList>
            <person name="Miyake S."/>
            <person name="Soh M."/>
            <person name="Seedorf H."/>
        </authorList>
    </citation>
    <scope>NUCLEOTIDE SEQUENCE [LARGE SCALE GENOMIC DNA]</scope>
    <source>
        <strain evidence="1">DSM 106076</strain>
    </source>
</reference>
<dbReference type="EMBL" id="RHJS01000002">
    <property type="protein sequence ID" value="RRK31111.1"/>
    <property type="molecule type" value="Genomic_DNA"/>
</dbReference>